<proteinExistence type="predicted"/>
<feature type="compositionally biased region" description="Pro residues" evidence="1">
    <location>
        <begin position="1"/>
        <end position="23"/>
    </location>
</feature>
<dbReference type="AlphaFoldDB" id="A0A699VNE2"/>
<accession>A0A699VNE2</accession>
<evidence type="ECO:0000256" key="1">
    <source>
        <dbReference type="SAM" id="MobiDB-lite"/>
    </source>
</evidence>
<feature type="non-terminal residue" evidence="2">
    <location>
        <position position="114"/>
    </location>
</feature>
<sequence length="114" mass="12733">VQQTPPQSPQVQPPLPQPQPQPQPQQVAKFPMSLLQEAMDACATLTRRVEHLEFDKVRVETSDDTVMDDESNQGMMIAEMDQDDAVVLEEDREVSDAVKDVEEAKVDESAQDQG</sequence>
<reference evidence="2" key="1">
    <citation type="journal article" date="2019" name="Sci. Rep.">
        <title>Draft genome of Tanacetum cinerariifolium, the natural source of mosquito coil.</title>
        <authorList>
            <person name="Yamashiro T."/>
            <person name="Shiraishi A."/>
            <person name="Satake H."/>
            <person name="Nakayama K."/>
        </authorList>
    </citation>
    <scope>NUCLEOTIDE SEQUENCE</scope>
</reference>
<feature type="non-terminal residue" evidence="2">
    <location>
        <position position="1"/>
    </location>
</feature>
<comment type="caution">
    <text evidence="2">The sequence shown here is derived from an EMBL/GenBank/DDBJ whole genome shotgun (WGS) entry which is preliminary data.</text>
</comment>
<gene>
    <name evidence="2" type="ORF">Tci_905293</name>
</gene>
<name>A0A699VNE2_TANCI</name>
<protein>
    <submittedName>
        <fullName evidence="2">Uncharacterized protein</fullName>
    </submittedName>
</protein>
<evidence type="ECO:0000313" key="2">
    <source>
        <dbReference type="EMBL" id="GFD33324.1"/>
    </source>
</evidence>
<dbReference type="EMBL" id="BKCJ011434052">
    <property type="protein sequence ID" value="GFD33324.1"/>
    <property type="molecule type" value="Genomic_DNA"/>
</dbReference>
<feature type="region of interest" description="Disordered" evidence="1">
    <location>
        <begin position="1"/>
        <end position="27"/>
    </location>
</feature>
<organism evidence="2">
    <name type="scientific">Tanacetum cinerariifolium</name>
    <name type="common">Dalmatian daisy</name>
    <name type="synonym">Chrysanthemum cinerariifolium</name>
    <dbReference type="NCBI Taxonomy" id="118510"/>
    <lineage>
        <taxon>Eukaryota</taxon>
        <taxon>Viridiplantae</taxon>
        <taxon>Streptophyta</taxon>
        <taxon>Embryophyta</taxon>
        <taxon>Tracheophyta</taxon>
        <taxon>Spermatophyta</taxon>
        <taxon>Magnoliopsida</taxon>
        <taxon>eudicotyledons</taxon>
        <taxon>Gunneridae</taxon>
        <taxon>Pentapetalae</taxon>
        <taxon>asterids</taxon>
        <taxon>campanulids</taxon>
        <taxon>Asterales</taxon>
        <taxon>Asteraceae</taxon>
        <taxon>Asteroideae</taxon>
        <taxon>Anthemideae</taxon>
        <taxon>Anthemidinae</taxon>
        <taxon>Tanacetum</taxon>
    </lineage>
</organism>